<dbReference type="PANTHER" id="PTHR22854:SF2">
    <property type="entry name" value="INDOLE-3-GLYCEROL-PHOSPHATE SYNTHASE"/>
    <property type="match status" value="1"/>
</dbReference>
<dbReference type="EMBL" id="DXEV01000143">
    <property type="protein sequence ID" value="HIX57246.1"/>
    <property type="molecule type" value="Genomic_DNA"/>
</dbReference>
<protein>
    <recommendedName>
        <fullName evidence="8">Indole-3-glycerol phosphate synthase</fullName>
        <shortName evidence="8">IGPS</shortName>
        <ecNumber evidence="8">4.1.1.48</ecNumber>
    </recommendedName>
</protein>
<evidence type="ECO:0000256" key="2">
    <source>
        <dbReference type="ARBA" id="ARBA00004696"/>
    </source>
</evidence>
<dbReference type="CDD" id="cd00331">
    <property type="entry name" value="IGPS"/>
    <property type="match status" value="1"/>
</dbReference>
<name>A0A9D1WDM5_9GAMM</name>
<keyword evidence="3 8" id="KW-0028">Amino-acid biosynthesis</keyword>
<reference evidence="10" key="1">
    <citation type="journal article" date="2021" name="PeerJ">
        <title>Extensive microbial diversity within the chicken gut microbiome revealed by metagenomics and culture.</title>
        <authorList>
            <person name="Gilroy R."/>
            <person name="Ravi A."/>
            <person name="Getino M."/>
            <person name="Pursley I."/>
            <person name="Horton D.L."/>
            <person name="Alikhan N.F."/>
            <person name="Baker D."/>
            <person name="Gharbi K."/>
            <person name="Hall N."/>
            <person name="Watson M."/>
            <person name="Adriaenssens E.M."/>
            <person name="Foster-Nyarko E."/>
            <person name="Jarju S."/>
            <person name="Secka A."/>
            <person name="Antonio M."/>
            <person name="Oren A."/>
            <person name="Chaudhuri R.R."/>
            <person name="La Ragione R."/>
            <person name="Hildebrand F."/>
            <person name="Pallen M.J."/>
        </authorList>
    </citation>
    <scope>NUCLEOTIDE SEQUENCE</scope>
    <source>
        <strain evidence="10">USASDec5-558</strain>
    </source>
</reference>
<comment type="caution">
    <text evidence="10">The sequence shown here is derived from an EMBL/GenBank/DDBJ whole genome shotgun (WGS) entry which is preliminary data.</text>
</comment>
<dbReference type="InterPro" id="IPR045186">
    <property type="entry name" value="Indole-3-glycerol_P_synth"/>
</dbReference>
<dbReference type="EC" id="4.1.1.48" evidence="8"/>
<dbReference type="PANTHER" id="PTHR22854">
    <property type="entry name" value="TRYPTOPHAN BIOSYNTHESIS PROTEIN"/>
    <property type="match status" value="1"/>
</dbReference>
<evidence type="ECO:0000256" key="7">
    <source>
        <dbReference type="ARBA" id="ARBA00023239"/>
    </source>
</evidence>
<dbReference type="FunFam" id="3.20.20.70:FF:000024">
    <property type="entry name" value="Indole-3-glycerol phosphate synthase"/>
    <property type="match status" value="1"/>
</dbReference>
<dbReference type="InterPro" id="IPR001468">
    <property type="entry name" value="Indole-3-GlycerolPSynthase_CS"/>
</dbReference>
<dbReference type="NCBIfam" id="NF001377">
    <property type="entry name" value="PRK00278.2-4"/>
    <property type="match status" value="1"/>
</dbReference>
<dbReference type="GO" id="GO:0000162">
    <property type="term" value="P:L-tryptophan biosynthetic process"/>
    <property type="evidence" value="ECO:0007669"/>
    <property type="project" value="UniProtKB-UniRule"/>
</dbReference>
<evidence type="ECO:0000259" key="9">
    <source>
        <dbReference type="Pfam" id="PF00218"/>
    </source>
</evidence>
<gene>
    <name evidence="8 10" type="primary">trpC</name>
    <name evidence="10" type="ORF">H9850_07230</name>
</gene>
<comment type="pathway">
    <text evidence="2 8">Amino-acid biosynthesis; L-tryptophan biosynthesis; L-tryptophan from chorismate: step 4/5.</text>
</comment>
<evidence type="ECO:0000256" key="3">
    <source>
        <dbReference type="ARBA" id="ARBA00022605"/>
    </source>
</evidence>
<evidence type="ECO:0000256" key="4">
    <source>
        <dbReference type="ARBA" id="ARBA00022793"/>
    </source>
</evidence>
<dbReference type="Proteomes" id="UP000886829">
    <property type="component" value="Unassembled WGS sequence"/>
</dbReference>
<dbReference type="SUPFAM" id="SSF51366">
    <property type="entry name" value="Ribulose-phoshate binding barrel"/>
    <property type="match status" value="1"/>
</dbReference>
<organism evidence="10 11">
    <name type="scientific">Candidatus Anaerobiospirillum pullistercoris</name>
    <dbReference type="NCBI Taxonomy" id="2838452"/>
    <lineage>
        <taxon>Bacteria</taxon>
        <taxon>Pseudomonadati</taxon>
        <taxon>Pseudomonadota</taxon>
        <taxon>Gammaproteobacteria</taxon>
        <taxon>Aeromonadales</taxon>
        <taxon>Succinivibrionaceae</taxon>
        <taxon>Anaerobiospirillum</taxon>
    </lineage>
</organism>
<dbReference type="Pfam" id="PF00218">
    <property type="entry name" value="IGPS"/>
    <property type="match status" value="1"/>
</dbReference>
<dbReference type="InterPro" id="IPR011060">
    <property type="entry name" value="RibuloseP-bd_barrel"/>
</dbReference>
<evidence type="ECO:0000256" key="5">
    <source>
        <dbReference type="ARBA" id="ARBA00022822"/>
    </source>
</evidence>
<dbReference type="AlphaFoldDB" id="A0A9D1WDM5"/>
<evidence type="ECO:0000313" key="11">
    <source>
        <dbReference type="Proteomes" id="UP000886829"/>
    </source>
</evidence>
<comment type="similarity">
    <text evidence="8">Belongs to the TrpC family.</text>
</comment>
<dbReference type="HAMAP" id="MF_00134_B">
    <property type="entry name" value="IGPS_B"/>
    <property type="match status" value="1"/>
</dbReference>
<keyword evidence="7 8" id="KW-0456">Lyase</keyword>
<dbReference type="Gene3D" id="3.20.20.70">
    <property type="entry name" value="Aldolase class I"/>
    <property type="match status" value="1"/>
</dbReference>
<reference evidence="10" key="2">
    <citation type="submission" date="2021-04" db="EMBL/GenBank/DDBJ databases">
        <authorList>
            <person name="Gilroy R."/>
        </authorList>
    </citation>
    <scope>NUCLEOTIDE SEQUENCE</scope>
    <source>
        <strain evidence="10">USASDec5-558</strain>
    </source>
</reference>
<evidence type="ECO:0000256" key="8">
    <source>
        <dbReference type="HAMAP-Rule" id="MF_00134"/>
    </source>
</evidence>
<dbReference type="PROSITE" id="PS00614">
    <property type="entry name" value="IGPS"/>
    <property type="match status" value="1"/>
</dbReference>
<evidence type="ECO:0000256" key="1">
    <source>
        <dbReference type="ARBA" id="ARBA00001633"/>
    </source>
</evidence>
<sequence length="281" mass="29987">MTILDELAAYAQERVAAAQSKVPEAVLRQQALQLVQAEEKCLTGACSGAGTSGTGDGARLPFAAALSREGVSFICECKKASPSKGIIAADFPYLQIAKEYEAAGADAISVLTEPKWFLGSDEYLQQIASQVAIPCLRKDFTVSSYQIYEAKCLGAKAVLLICSLLPAATIKNYLALCRELRLDALVEAHDEHEIEQALEAGAQIIGVNNRNLKDFSVNTENSRRLRAMVPSEVLFVAESGVTSGQDVAALAEIGVDAVLVGESLMRAPDKKAKLRELKGLA</sequence>
<evidence type="ECO:0000256" key="6">
    <source>
        <dbReference type="ARBA" id="ARBA00023141"/>
    </source>
</evidence>
<dbReference type="InterPro" id="IPR013785">
    <property type="entry name" value="Aldolase_TIM"/>
</dbReference>
<dbReference type="GO" id="GO:0004425">
    <property type="term" value="F:indole-3-glycerol-phosphate synthase activity"/>
    <property type="evidence" value="ECO:0007669"/>
    <property type="project" value="UniProtKB-UniRule"/>
</dbReference>
<evidence type="ECO:0000313" key="10">
    <source>
        <dbReference type="EMBL" id="HIX57246.1"/>
    </source>
</evidence>
<proteinExistence type="inferred from homology"/>
<keyword evidence="5 8" id="KW-0822">Tryptophan biosynthesis</keyword>
<keyword evidence="4 8" id="KW-0210">Decarboxylase</keyword>
<accession>A0A9D1WDM5</accession>
<keyword evidence="6 8" id="KW-0057">Aromatic amino acid biosynthesis</keyword>
<feature type="domain" description="Indole-3-glycerol phosphate synthase" evidence="9">
    <location>
        <begin position="65"/>
        <end position="277"/>
    </location>
</feature>
<dbReference type="InterPro" id="IPR013798">
    <property type="entry name" value="Indole-3-glycerol_P_synth_dom"/>
</dbReference>
<dbReference type="GO" id="GO:0004640">
    <property type="term" value="F:phosphoribosylanthranilate isomerase activity"/>
    <property type="evidence" value="ECO:0007669"/>
    <property type="project" value="TreeGrafter"/>
</dbReference>
<comment type="catalytic activity">
    <reaction evidence="1 8">
        <text>1-(2-carboxyphenylamino)-1-deoxy-D-ribulose 5-phosphate + H(+) = (1S,2R)-1-C-(indol-3-yl)glycerol 3-phosphate + CO2 + H2O</text>
        <dbReference type="Rhea" id="RHEA:23476"/>
        <dbReference type="ChEBI" id="CHEBI:15377"/>
        <dbReference type="ChEBI" id="CHEBI:15378"/>
        <dbReference type="ChEBI" id="CHEBI:16526"/>
        <dbReference type="ChEBI" id="CHEBI:58613"/>
        <dbReference type="ChEBI" id="CHEBI:58866"/>
        <dbReference type="EC" id="4.1.1.48"/>
    </reaction>
</comment>